<feature type="transmembrane region" description="Helical" evidence="1">
    <location>
        <begin position="240"/>
        <end position="259"/>
    </location>
</feature>
<reference evidence="3 4" key="1">
    <citation type="journal article" date="2008" name="Int. J. Syst. Evol. Microbiol.">
        <title>Nocardioides daphniae sp. nov., isolated from Daphnia cucullata (Crustacea: Cladocera).</title>
        <authorList>
            <person name="Toth E.M."/>
            <person name="Keki Z."/>
            <person name="Homonnay Z.G."/>
            <person name="Borsodi A.K."/>
            <person name="Marialigeti K."/>
            <person name="Schumann P."/>
        </authorList>
    </citation>
    <scope>NUCLEOTIDE SEQUENCE [LARGE SCALE GENOMIC DNA]</scope>
    <source>
        <strain evidence="3 4">JCM 16608</strain>
    </source>
</reference>
<reference evidence="5" key="3">
    <citation type="journal article" date="2019" name="Int. J. Syst. Evol. Microbiol.">
        <title>The Global Catalogue of Microorganisms (GCM) 10K type strain sequencing project: providing services to taxonomists for standard genome sequencing and annotation.</title>
        <authorList>
            <consortium name="The Broad Institute Genomics Platform"/>
            <consortium name="The Broad Institute Genome Sequencing Center for Infectious Disease"/>
            <person name="Wu L."/>
            <person name="Ma J."/>
        </authorList>
    </citation>
    <scope>NUCLEOTIDE SEQUENCE [LARGE SCALE GENOMIC DNA]</scope>
    <source>
        <strain evidence="5">CCM 7403</strain>
    </source>
</reference>
<reference evidence="3" key="4">
    <citation type="submission" date="2019-03" db="EMBL/GenBank/DDBJ databases">
        <authorList>
            <person name="Huang Y."/>
        </authorList>
    </citation>
    <scope>NUCLEOTIDE SEQUENCE</scope>
    <source>
        <strain evidence="3">JCM 16608</strain>
    </source>
</reference>
<keyword evidence="5" id="KW-1185">Reference proteome</keyword>
<reference evidence="2" key="2">
    <citation type="journal article" date="2014" name="Int. J. Syst. Evol. Microbiol.">
        <title>Complete genome of a new Firmicutes species belonging to the dominant human colonic microbiota ('Ruminococcus bicirculans') reveals two chromosomes and a selective capacity to utilize plant glucans.</title>
        <authorList>
            <consortium name="NISC Comparative Sequencing Program"/>
            <person name="Wegmann U."/>
            <person name="Louis P."/>
            <person name="Goesmann A."/>
            <person name="Henrissat B."/>
            <person name="Duncan S.H."/>
            <person name="Flint H.J."/>
        </authorList>
    </citation>
    <scope>NUCLEOTIDE SEQUENCE</scope>
    <source>
        <strain evidence="2">CCM 7403</strain>
    </source>
</reference>
<evidence type="ECO:0000313" key="5">
    <source>
        <dbReference type="Proteomes" id="UP000630594"/>
    </source>
</evidence>
<evidence type="ECO:0000313" key="3">
    <source>
        <dbReference type="EMBL" id="QCC76766.1"/>
    </source>
</evidence>
<protein>
    <submittedName>
        <fullName evidence="3">ABC transporter permease</fullName>
    </submittedName>
</protein>
<sequence length="270" mass="27615">MSAWKASLTSELRKSTSTSLWWILAGGAFLYLGFMGALMGFAASVPVEEGGLGGDAMDPVALVKSVYSLPAAMGYVFPLVLGALAITGEIRHRTLTSSLVADPSRTRLLVSKVVVQGGFGALIGACSVVGVALGAVLAFAATGTDPLLGSAEVWQTFGLTVLALWLWGMVGVGFGALVTNQVASIVMILAFTQLIEPILRLALAAGGDVTSAISLYLPGAAAEALVGASIYTAIGAADLLPQWAGGLVLLAYAALFALLGRVTTLRRDLT</sequence>
<name>A0A4P7U9Z3_9ACTN</name>
<dbReference type="EMBL" id="CP038462">
    <property type="protein sequence ID" value="QCC76766.1"/>
    <property type="molecule type" value="Genomic_DNA"/>
</dbReference>
<evidence type="ECO:0000313" key="4">
    <source>
        <dbReference type="Proteomes" id="UP000297025"/>
    </source>
</evidence>
<dbReference type="RefSeq" id="WP_135831814.1">
    <property type="nucleotide sequence ID" value="NZ_BMCK01000002.1"/>
</dbReference>
<keyword evidence="1" id="KW-1133">Transmembrane helix</keyword>
<dbReference type="OrthoDB" id="5244396at2"/>
<feature type="transmembrane region" description="Helical" evidence="1">
    <location>
        <begin position="20"/>
        <end position="45"/>
    </location>
</feature>
<accession>A0A4P7U9Z3</accession>
<feature type="transmembrane region" description="Helical" evidence="1">
    <location>
        <begin position="113"/>
        <end position="142"/>
    </location>
</feature>
<feature type="transmembrane region" description="Helical" evidence="1">
    <location>
        <begin position="162"/>
        <end position="192"/>
    </location>
</feature>
<dbReference type="Proteomes" id="UP000630594">
    <property type="component" value="Unassembled WGS sequence"/>
</dbReference>
<proteinExistence type="predicted"/>
<keyword evidence="1" id="KW-0472">Membrane</keyword>
<gene>
    <name evidence="3" type="ORF">E2C04_05165</name>
    <name evidence="2" type="ORF">GCM10007231_13940</name>
</gene>
<evidence type="ECO:0000313" key="2">
    <source>
        <dbReference type="EMBL" id="GGD16191.1"/>
    </source>
</evidence>
<evidence type="ECO:0000256" key="1">
    <source>
        <dbReference type="SAM" id="Phobius"/>
    </source>
</evidence>
<organism evidence="3 4">
    <name type="scientific">Nocardioides daphniae</name>
    <dbReference type="NCBI Taxonomy" id="402297"/>
    <lineage>
        <taxon>Bacteria</taxon>
        <taxon>Bacillati</taxon>
        <taxon>Actinomycetota</taxon>
        <taxon>Actinomycetes</taxon>
        <taxon>Propionibacteriales</taxon>
        <taxon>Nocardioidaceae</taxon>
        <taxon>Nocardioides</taxon>
    </lineage>
</organism>
<dbReference type="EMBL" id="BMCK01000002">
    <property type="protein sequence ID" value="GGD16191.1"/>
    <property type="molecule type" value="Genomic_DNA"/>
</dbReference>
<reference evidence="2" key="5">
    <citation type="submission" date="2024-05" db="EMBL/GenBank/DDBJ databases">
        <authorList>
            <person name="Sun Q."/>
            <person name="Sedlacek I."/>
        </authorList>
    </citation>
    <scope>NUCLEOTIDE SEQUENCE</scope>
    <source>
        <strain evidence="2">CCM 7403</strain>
    </source>
</reference>
<dbReference type="AlphaFoldDB" id="A0A4P7U9Z3"/>
<keyword evidence="1" id="KW-0812">Transmembrane</keyword>
<dbReference type="KEGG" id="ndp:E2C04_05165"/>
<dbReference type="Proteomes" id="UP000297025">
    <property type="component" value="Chromosome"/>
</dbReference>
<feature type="transmembrane region" description="Helical" evidence="1">
    <location>
        <begin position="65"/>
        <end position="86"/>
    </location>
</feature>